<reference evidence="2" key="1">
    <citation type="submission" date="2019-04" db="EMBL/GenBank/DDBJ databases">
        <authorList>
            <person name="Alioto T."/>
            <person name="Alioto T."/>
        </authorList>
    </citation>
    <scope>NUCLEOTIDE SEQUENCE [LARGE SCALE GENOMIC DNA]</scope>
</reference>
<protein>
    <submittedName>
        <fullName evidence="2">Uncharacterized protein</fullName>
    </submittedName>
</protein>
<organism evidence="2 3">
    <name type="scientific">Marmota monax</name>
    <name type="common">Woodchuck</name>
    <dbReference type="NCBI Taxonomy" id="9995"/>
    <lineage>
        <taxon>Eukaryota</taxon>
        <taxon>Metazoa</taxon>
        <taxon>Chordata</taxon>
        <taxon>Craniata</taxon>
        <taxon>Vertebrata</taxon>
        <taxon>Euteleostomi</taxon>
        <taxon>Mammalia</taxon>
        <taxon>Eutheria</taxon>
        <taxon>Euarchontoglires</taxon>
        <taxon>Glires</taxon>
        <taxon>Rodentia</taxon>
        <taxon>Sciuromorpha</taxon>
        <taxon>Sciuridae</taxon>
        <taxon>Xerinae</taxon>
        <taxon>Marmotini</taxon>
        <taxon>Marmota</taxon>
    </lineage>
</organism>
<keyword evidence="3" id="KW-1185">Reference proteome</keyword>
<feature type="compositionally biased region" description="Low complexity" evidence="1">
    <location>
        <begin position="55"/>
        <end position="72"/>
    </location>
</feature>
<name>A0A5E4AEH7_MARMO</name>
<accession>A0A5E4AEH7</accession>
<dbReference type="AlphaFoldDB" id="A0A5E4AEH7"/>
<sequence length="149" mass="15240">MIARGGGKGEGQVVKGLNVSLPKPVAPARCSDAQGPGQGLRAAGISPPPLDVMELDLSPPQLSSSPEDLCPTPGTPPGTPPPQDAPLSGEVKRSQPLPIPTSRYSGAMGLGRAWGGHQHLRLPFPQLLQETPRGGAAGNLSPLHPEPLP</sequence>
<evidence type="ECO:0000313" key="3">
    <source>
        <dbReference type="Proteomes" id="UP000335636"/>
    </source>
</evidence>
<feature type="compositionally biased region" description="Pro residues" evidence="1">
    <location>
        <begin position="73"/>
        <end position="84"/>
    </location>
</feature>
<evidence type="ECO:0000313" key="2">
    <source>
        <dbReference type="EMBL" id="VTJ55276.1"/>
    </source>
</evidence>
<gene>
    <name evidence="2" type="ORF">MONAX_5E039939</name>
</gene>
<dbReference type="Proteomes" id="UP000335636">
    <property type="component" value="Unassembled WGS sequence"/>
</dbReference>
<evidence type="ECO:0000256" key="1">
    <source>
        <dbReference type="SAM" id="MobiDB-lite"/>
    </source>
</evidence>
<feature type="region of interest" description="Disordered" evidence="1">
    <location>
        <begin position="22"/>
        <end position="110"/>
    </location>
</feature>
<feature type="region of interest" description="Disordered" evidence="1">
    <location>
        <begin position="124"/>
        <end position="149"/>
    </location>
</feature>
<proteinExistence type="predicted"/>
<comment type="caution">
    <text evidence="2">The sequence shown here is derived from an EMBL/GenBank/DDBJ whole genome shotgun (WGS) entry which is preliminary data.</text>
</comment>
<dbReference type="EMBL" id="CABDUW010000049">
    <property type="protein sequence ID" value="VTJ55276.1"/>
    <property type="molecule type" value="Genomic_DNA"/>
</dbReference>